<sequence length="324" mass="37138">MEENFQLFEGVALKDEPDEQAKTEEIPTHIDTVDYESIASKQRVDYLSHLRNLKRSLEEVHETCQKVITKIEGTSNSIDGVSLLQVRNHCFAEYLENIAQLAVARTSGSPVNGAVDSLVSNRCVIEKIKPLENQMKYQLQKYAEIEKNSTLSMRANPSSMMQAINNKNDNSNYIPNEENKQMVEAQYRPPEVTSTLYPKEQEDLSKESKYARSIKARSKQSVLMDEVASQIQDTPLEIDNSFGANAHSQQNKKIAQFMKRMKEIEEIEEETMQRIPMSKKDRQMLKQLEQAQGGLQQILDFGKIDNDKGKSQKNKKNKSKHKKH</sequence>
<feature type="region of interest" description="Disordered" evidence="1">
    <location>
        <begin position="299"/>
        <end position="324"/>
    </location>
</feature>
<reference evidence="2 3" key="1">
    <citation type="submission" date="2024-04" db="EMBL/GenBank/DDBJ databases">
        <title>Tritrichomonas musculus Genome.</title>
        <authorList>
            <person name="Alves-Ferreira E."/>
            <person name="Grigg M."/>
            <person name="Lorenzi H."/>
            <person name="Galac M."/>
        </authorList>
    </citation>
    <scope>NUCLEOTIDE SEQUENCE [LARGE SCALE GENOMIC DNA]</scope>
    <source>
        <strain evidence="2 3">EAF2021</strain>
    </source>
</reference>
<evidence type="ECO:0000313" key="2">
    <source>
        <dbReference type="EMBL" id="KAK8844890.1"/>
    </source>
</evidence>
<evidence type="ECO:0000256" key="1">
    <source>
        <dbReference type="SAM" id="MobiDB-lite"/>
    </source>
</evidence>
<dbReference type="PANTHER" id="PTHR13237:SF9">
    <property type="entry name" value="NEUROGUIDIN"/>
    <property type="match status" value="1"/>
</dbReference>
<feature type="compositionally biased region" description="Basic residues" evidence="1">
    <location>
        <begin position="311"/>
        <end position="324"/>
    </location>
</feature>
<proteinExistence type="predicted"/>
<dbReference type="Proteomes" id="UP001470230">
    <property type="component" value="Unassembled WGS sequence"/>
</dbReference>
<dbReference type="InterPro" id="IPR007146">
    <property type="entry name" value="Sas10/Utp3/C1D"/>
</dbReference>
<accession>A0ABR2HCX8</accession>
<protein>
    <submittedName>
        <fullName evidence="2">Uncharacterized protein</fullName>
    </submittedName>
</protein>
<evidence type="ECO:0000313" key="3">
    <source>
        <dbReference type="Proteomes" id="UP001470230"/>
    </source>
</evidence>
<comment type="caution">
    <text evidence="2">The sequence shown here is derived from an EMBL/GenBank/DDBJ whole genome shotgun (WGS) entry which is preliminary data.</text>
</comment>
<dbReference type="Pfam" id="PF04000">
    <property type="entry name" value="Sas10_Utp3"/>
    <property type="match status" value="1"/>
</dbReference>
<keyword evidence="3" id="KW-1185">Reference proteome</keyword>
<gene>
    <name evidence="2" type="ORF">M9Y10_021061</name>
</gene>
<organism evidence="2 3">
    <name type="scientific">Tritrichomonas musculus</name>
    <dbReference type="NCBI Taxonomy" id="1915356"/>
    <lineage>
        <taxon>Eukaryota</taxon>
        <taxon>Metamonada</taxon>
        <taxon>Parabasalia</taxon>
        <taxon>Tritrichomonadida</taxon>
        <taxon>Tritrichomonadidae</taxon>
        <taxon>Tritrichomonas</taxon>
    </lineage>
</organism>
<dbReference type="EMBL" id="JAPFFF010000031">
    <property type="protein sequence ID" value="KAK8844890.1"/>
    <property type="molecule type" value="Genomic_DNA"/>
</dbReference>
<dbReference type="PANTHER" id="PTHR13237">
    <property type="entry name" value="SOMETHING ABOUT SILENCING PROTEIN 10-RELATED"/>
    <property type="match status" value="1"/>
</dbReference>
<name>A0ABR2HCX8_9EUKA</name>